<sequence>MIDDQLFSGKSTAELSRDLLGHELSYQTPAGILAGIIVEAEAYLGAKDSAAHAYKGRRTPANEALYGPPGTIYIYTLRGHHMLDIATQAQDQPEGILIRGLEPTQGQELMLKNRPQKNFNLTNGPGKLTQALGITSKELNLLLLSQSPLTISAQRIKEPAEIAATARINVSSRGDWTDKPLRFCVAHNPYVSQMRKSGMDLTNYGWQV</sequence>
<evidence type="ECO:0000313" key="6">
    <source>
        <dbReference type="EMBL" id="NVY96699.1"/>
    </source>
</evidence>
<dbReference type="NCBIfam" id="TIGR00567">
    <property type="entry name" value="3mg"/>
    <property type="match status" value="1"/>
</dbReference>
<dbReference type="EMBL" id="JABZEC010000005">
    <property type="protein sequence ID" value="NVY96699.1"/>
    <property type="molecule type" value="Genomic_DNA"/>
</dbReference>
<name>A0A850R0U3_9LACO</name>
<dbReference type="CDD" id="cd00540">
    <property type="entry name" value="AAG"/>
    <property type="match status" value="1"/>
</dbReference>
<dbReference type="HAMAP" id="MF_00527">
    <property type="entry name" value="3MGH"/>
    <property type="match status" value="1"/>
</dbReference>
<dbReference type="PANTHER" id="PTHR10429:SF0">
    <property type="entry name" value="DNA-3-METHYLADENINE GLYCOSYLASE"/>
    <property type="match status" value="1"/>
</dbReference>
<reference evidence="6 7" key="1">
    <citation type="submission" date="2020-06" db="EMBL/GenBank/DDBJ databases">
        <authorList>
            <person name="Kang J."/>
        </authorList>
    </citation>
    <scope>NUCLEOTIDE SEQUENCE [LARGE SCALE GENOMIC DNA]</scope>
    <source>
        <strain evidence="6 7">DCY120</strain>
    </source>
</reference>
<evidence type="ECO:0000256" key="5">
    <source>
        <dbReference type="HAMAP-Rule" id="MF_00527"/>
    </source>
</evidence>
<dbReference type="InterPro" id="IPR036995">
    <property type="entry name" value="MPG_sf"/>
</dbReference>
<evidence type="ECO:0000256" key="1">
    <source>
        <dbReference type="ARBA" id="ARBA00009232"/>
    </source>
</evidence>
<comment type="caution">
    <text evidence="6">The sequence shown here is derived from an EMBL/GenBank/DDBJ whole genome shotgun (WGS) entry which is preliminary data.</text>
</comment>
<dbReference type="InterPro" id="IPR003180">
    <property type="entry name" value="MPG"/>
</dbReference>
<comment type="similarity">
    <text evidence="1 5">Belongs to the DNA glycosylase MPG family.</text>
</comment>
<protein>
    <recommendedName>
        <fullName evidence="5">Putative 3-methyladenine DNA glycosylase</fullName>
        <ecNumber evidence="5">3.2.2.-</ecNumber>
    </recommendedName>
</protein>
<dbReference type="GO" id="GO:0003677">
    <property type="term" value="F:DNA binding"/>
    <property type="evidence" value="ECO:0007669"/>
    <property type="project" value="InterPro"/>
</dbReference>
<gene>
    <name evidence="6" type="ORF">HU830_05940</name>
</gene>
<evidence type="ECO:0000256" key="3">
    <source>
        <dbReference type="ARBA" id="ARBA00022801"/>
    </source>
</evidence>
<dbReference type="FunFam" id="3.10.300.10:FF:000001">
    <property type="entry name" value="Putative 3-methyladenine DNA glycosylase"/>
    <property type="match status" value="1"/>
</dbReference>
<evidence type="ECO:0000256" key="4">
    <source>
        <dbReference type="ARBA" id="ARBA00023204"/>
    </source>
</evidence>
<dbReference type="Pfam" id="PF02245">
    <property type="entry name" value="Pur_DNA_glyco"/>
    <property type="match status" value="1"/>
</dbReference>
<organism evidence="6 7">
    <name type="scientific">Bombilactobacillus apium</name>
    <dbReference type="NCBI Taxonomy" id="2675299"/>
    <lineage>
        <taxon>Bacteria</taxon>
        <taxon>Bacillati</taxon>
        <taxon>Bacillota</taxon>
        <taxon>Bacilli</taxon>
        <taxon>Lactobacillales</taxon>
        <taxon>Lactobacillaceae</taxon>
        <taxon>Bombilactobacillus</taxon>
    </lineage>
</organism>
<proteinExistence type="inferred from homology"/>
<dbReference type="EC" id="3.2.2.-" evidence="5"/>
<dbReference type="Gene3D" id="3.10.300.10">
    <property type="entry name" value="Methylpurine-DNA glycosylase (MPG)"/>
    <property type="match status" value="1"/>
</dbReference>
<dbReference type="PANTHER" id="PTHR10429">
    <property type="entry name" value="DNA-3-METHYLADENINE GLYCOSYLASE"/>
    <property type="match status" value="1"/>
</dbReference>
<dbReference type="InterPro" id="IPR011034">
    <property type="entry name" value="Formyl_transferase-like_C_sf"/>
</dbReference>
<accession>A0A850R0U3</accession>
<keyword evidence="7" id="KW-1185">Reference proteome</keyword>
<dbReference type="SUPFAM" id="SSF50486">
    <property type="entry name" value="FMT C-terminal domain-like"/>
    <property type="match status" value="1"/>
</dbReference>
<keyword evidence="4 5" id="KW-0234">DNA repair</keyword>
<dbReference type="GO" id="GO:0006284">
    <property type="term" value="P:base-excision repair"/>
    <property type="evidence" value="ECO:0007669"/>
    <property type="project" value="InterPro"/>
</dbReference>
<dbReference type="AlphaFoldDB" id="A0A850R0U3"/>
<evidence type="ECO:0000313" key="7">
    <source>
        <dbReference type="Proteomes" id="UP000563523"/>
    </source>
</evidence>
<dbReference type="Proteomes" id="UP000563523">
    <property type="component" value="Unassembled WGS sequence"/>
</dbReference>
<keyword evidence="3 5" id="KW-0378">Hydrolase</keyword>
<evidence type="ECO:0000256" key="2">
    <source>
        <dbReference type="ARBA" id="ARBA00022763"/>
    </source>
</evidence>
<keyword evidence="2 5" id="KW-0227">DNA damage</keyword>
<dbReference type="GO" id="GO:0003905">
    <property type="term" value="F:alkylbase DNA N-glycosylase activity"/>
    <property type="evidence" value="ECO:0007669"/>
    <property type="project" value="InterPro"/>
</dbReference>